<evidence type="ECO:0000256" key="1">
    <source>
        <dbReference type="ARBA" id="ARBA00004477"/>
    </source>
</evidence>
<comment type="subcellular location">
    <subcellularLocation>
        <location evidence="1 7">Endoplasmic reticulum membrane</location>
        <topology evidence="1 7">Multi-pass membrane protein</topology>
    </subcellularLocation>
</comment>
<dbReference type="Pfam" id="PF07297">
    <property type="entry name" value="DPM2"/>
    <property type="match status" value="1"/>
</dbReference>
<keyword evidence="4 7" id="KW-0256">Endoplasmic reticulum</keyword>
<dbReference type="InterPro" id="IPR009914">
    <property type="entry name" value="DPM2"/>
</dbReference>
<evidence type="ECO:0000256" key="4">
    <source>
        <dbReference type="ARBA" id="ARBA00022824"/>
    </source>
</evidence>
<dbReference type="Proteomes" id="UP000812966">
    <property type="component" value="Unassembled WGS sequence"/>
</dbReference>
<protein>
    <recommendedName>
        <fullName evidence="7">Dolichol phosphate-mannose biosynthesis regulatory protein</fullName>
    </recommendedName>
</protein>
<accession>A0A8K0JWK5</accession>
<dbReference type="GO" id="GO:0006506">
    <property type="term" value="P:GPI anchor biosynthetic process"/>
    <property type="evidence" value="ECO:0007669"/>
    <property type="project" value="TreeGrafter"/>
</dbReference>
<name>A0A8K0JWK5_9TREE</name>
<comment type="similarity">
    <text evidence="2 7">Belongs to the DPM2 family.</text>
</comment>
<evidence type="ECO:0000256" key="7">
    <source>
        <dbReference type="RuleBase" id="RU365084"/>
    </source>
</evidence>
<comment type="function">
    <text evidence="7">Regulatory subunit of the dolichol-phosphate mannose (DPM) synthase complex; essential for the ER localization.</text>
</comment>
<evidence type="ECO:0000256" key="3">
    <source>
        <dbReference type="ARBA" id="ARBA00022692"/>
    </source>
</evidence>
<evidence type="ECO:0000313" key="8">
    <source>
        <dbReference type="EMBL" id="KAG7575457.1"/>
    </source>
</evidence>
<feature type="transmembrane region" description="Helical" evidence="7">
    <location>
        <begin position="40"/>
        <end position="61"/>
    </location>
</feature>
<gene>
    <name evidence="8" type="ORF">FFLO_00276</name>
</gene>
<comment type="pathway">
    <text evidence="7">Protein modification; protein glycosylation.</text>
</comment>
<reference evidence="8" key="1">
    <citation type="submission" date="2020-04" db="EMBL/GenBank/DDBJ databases">
        <title>Analysis of mating type loci in Filobasidium floriforme.</title>
        <authorList>
            <person name="Nowrousian M."/>
        </authorList>
    </citation>
    <scope>NUCLEOTIDE SEQUENCE</scope>
    <source>
        <strain evidence="8">CBS 6242</strain>
    </source>
</reference>
<dbReference type="PANTHER" id="PTHR15039:SF11">
    <property type="entry name" value="DOLICHOL PHOSPHATE-MANNOSE BIOSYNTHESIS REGULATORY PROTEIN"/>
    <property type="match status" value="1"/>
</dbReference>
<dbReference type="PANTHER" id="PTHR15039">
    <property type="entry name" value="DOLICHOL PHOSPHATE-MANNOSE BIOSYNTHESIS REGULATORY PROTEIN"/>
    <property type="match status" value="1"/>
</dbReference>
<dbReference type="AlphaFoldDB" id="A0A8K0JWK5"/>
<dbReference type="GO" id="GO:0005789">
    <property type="term" value="C:endoplasmic reticulum membrane"/>
    <property type="evidence" value="ECO:0007669"/>
    <property type="project" value="UniProtKB-SubCell"/>
</dbReference>
<sequence length="76" mass="8336">MLAVAAFVFTYYTFWALLTPFLSPTSPLLALFPPREYAVAFPAILVLVGGSGVAAFIGRVMMKEARKRRIREGKAA</sequence>
<organism evidence="8 9">
    <name type="scientific">Filobasidium floriforme</name>
    <dbReference type="NCBI Taxonomy" id="5210"/>
    <lineage>
        <taxon>Eukaryota</taxon>
        <taxon>Fungi</taxon>
        <taxon>Dikarya</taxon>
        <taxon>Basidiomycota</taxon>
        <taxon>Agaricomycotina</taxon>
        <taxon>Tremellomycetes</taxon>
        <taxon>Filobasidiales</taxon>
        <taxon>Filobasidiaceae</taxon>
        <taxon>Filobasidium</taxon>
    </lineage>
</organism>
<dbReference type="EMBL" id="JABELV010000003">
    <property type="protein sequence ID" value="KAG7575457.1"/>
    <property type="molecule type" value="Genomic_DNA"/>
</dbReference>
<keyword evidence="6 7" id="KW-0472">Membrane</keyword>
<evidence type="ECO:0000313" key="9">
    <source>
        <dbReference type="Proteomes" id="UP000812966"/>
    </source>
</evidence>
<evidence type="ECO:0000256" key="5">
    <source>
        <dbReference type="ARBA" id="ARBA00022989"/>
    </source>
</evidence>
<keyword evidence="5 7" id="KW-1133">Transmembrane helix</keyword>
<keyword evidence="9" id="KW-1185">Reference proteome</keyword>
<keyword evidence="3 7" id="KW-0812">Transmembrane</keyword>
<dbReference type="GO" id="GO:0033185">
    <property type="term" value="C:dolichol-phosphate-mannose synthase complex"/>
    <property type="evidence" value="ECO:0007669"/>
    <property type="project" value="TreeGrafter"/>
</dbReference>
<comment type="caution">
    <text evidence="8">The sequence shown here is derived from an EMBL/GenBank/DDBJ whole genome shotgun (WGS) entry which is preliminary data.</text>
</comment>
<dbReference type="GO" id="GO:0030234">
    <property type="term" value="F:enzyme regulator activity"/>
    <property type="evidence" value="ECO:0007669"/>
    <property type="project" value="UniProtKB-UniRule"/>
</dbReference>
<proteinExistence type="inferred from homology"/>
<evidence type="ECO:0000256" key="2">
    <source>
        <dbReference type="ARBA" id="ARBA00005478"/>
    </source>
</evidence>
<comment type="subunit">
    <text evidence="7">Component of the dolichol-phosphate mannose (DPM) synthase complex.</text>
</comment>
<dbReference type="UniPathway" id="UPA00378"/>
<dbReference type="GO" id="GO:0180047">
    <property type="term" value="P:dolichol phosphate mannose biosynthetic process"/>
    <property type="evidence" value="ECO:0007669"/>
    <property type="project" value="InterPro"/>
</dbReference>
<comment type="caution">
    <text evidence="7">Lacks conserved residue(s) required for the propagation of feature annotation.</text>
</comment>
<evidence type="ECO:0000256" key="6">
    <source>
        <dbReference type="ARBA" id="ARBA00023136"/>
    </source>
</evidence>